<proteinExistence type="inferred from homology"/>
<name>A0A0B2PQZ1_GLYSO</name>
<dbReference type="GO" id="GO:0016705">
    <property type="term" value="F:oxidoreductase activity, acting on paired donors, with incorporation or reduction of molecular oxygen"/>
    <property type="evidence" value="ECO:0007669"/>
    <property type="project" value="InterPro"/>
</dbReference>
<gene>
    <name evidence="8" type="ORF">glysoja_034340</name>
</gene>
<dbReference type="EC" id="1.14.-.-" evidence="8"/>
<dbReference type="AlphaFoldDB" id="A0A0B2PQZ1"/>
<dbReference type="InterPro" id="IPR051996">
    <property type="entry name" value="Cytochrome_P450_78A"/>
</dbReference>
<dbReference type="PANTHER" id="PTHR47946:SF14">
    <property type="entry name" value="CYTOCHROME P450 FAMILY PROTEIN"/>
    <property type="match status" value="1"/>
</dbReference>
<evidence type="ECO:0000256" key="6">
    <source>
        <dbReference type="ARBA" id="ARBA00023004"/>
    </source>
</evidence>
<evidence type="ECO:0000256" key="5">
    <source>
        <dbReference type="ARBA" id="ARBA00023002"/>
    </source>
</evidence>
<accession>A0A0B2PQZ1</accession>
<dbReference type="Gene3D" id="1.10.630.10">
    <property type="entry name" value="Cytochrome P450"/>
    <property type="match status" value="1"/>
</dbReference>
<evidence type="ECO:0000256" key="4">
    <source>
        <dbReference type="ARBA" id="ARBA00022723"/>
    </source>
</evidence>
<comment type="similarity">
    <text evidence="2">Belongs to the cytochrome P450 family.</text>
</comment>
<dbReference type="GO" id="GO:0004497">
    <property type="term" value="F:monooxygenase activity"/>
    <property type="evidence" value="ECO:0007669"/>
    <property type="project" value="UniProtKB-KW"/>
</dbReference>
<protein>
    <submittedName>
        <fullName evidence="8">Cytochrome P450 78A11</fullName>
        <ecNumber evidence="8">1.14.-.-</ecNumber>
    </submittedName>
</protein>
<evidence type="ECO:0000256" key="2">
    <source>
        <dbReference type="ARBA" id="ARBA00010617"/>
    </source>
</evidence>
<dbReference type="InterPro" id="IPR036396">
    <property type="entry name" value="Cyt_P450_sf"/>
</dbReference>
<dbReference type="SUPFAM" id="SSF48264">
    <property type="entry name" value="Cytochrome P450"/>
    <property type="match status" value="1"/>
</dbReference>
<keyword evidence="4" id="KW-0479">Metal-binding</keyword>
<dbReference type="Proteomes" id="UP000053555">
    <property type="component" value="Unassembled WGS sequence"/>
</dbReference>
<evidence type="ECO:0000256" key="1">
    <source>
        <dbReference type="ARBA" id="ARBA00001971"/>
    </source>
</evidence>
<organism evidence="8">
    <name type="scientific">Glycine soja</name>
    <name type="common">Wild soybean</name>
    <dbReference type="NCBI Taxonomy" id="3848"/>
    <lineage>
        <taxon>Eukaryota</taxon>
        <taxon>Viridiplantae</taxon>
        <taxon>Streptophyta</taxon>
        <taxon>Embryophyta</taxon>
        <taxon>Tracheophyta</taxon>
        <taxon>Spermatophyta</taxon>
        <taxon>Magnoliopsida</taxon>
        <taxon>eudicotyledons</taxon>
        <taxon>Gunneridae</taxon>
        <taxon>Pentapetalae</taxon>
        <taxon>rosids</taxon>
        <taxon>fabids</taxon>
        <taxon>Fabales</taxon>
        <taxon>Fabaceae</taxon>
        <taxon>Papilionoideae</taxon>
        <taxon>50 kb inversion clade</taxon>
        <taxon>NPAAA clade</taxon>
        <taxon>indigoferoid/millettioid clade</taxon>
        <taxon>Phaseoleae</taxon>
        <taxon>Glycine</taxon>
        <taxon>Glycine subgen. Soja</taxon>
    </lineage>
</organism>
<evidence type="ECO:0000313" key="8">
    <source>
        <dbReference type="EMBL" id="KHN10098.1"/>
    </source>
</evidence>
<dbReference type="GO" id="GO:0020037">
    <property type="term" value="F:heme binding"/>
    <property type="evidence" value="ECO:0007669"/>
    <property type="project" value="InterPro"/>
</dbReference>
<dbReference type="Pfam" id="PF00067">
    <property type="entry name" value="p450"/>
    <property type="match status" value="1"/>
</dbReference>
<reference evidence="8" key="1">
    <citation type="submission" date="2014-07" db="EMBL/GenBank/DDBJ databases">
        <title>Identification of a novel salt tolerance gene in wild soybean by whole-genome sequencing.</title>
        <authorList>
            <person name="Lam H.-M."/>
            <person name="Qi X."/>
            <person name="Li M.-W."/>
            <person name="Liu X."/>
            <person name="Xie M."/>
            <person name="Ni M."/>
            <person name="Xu X."/>
        </authorList>
    </citation>
    <scope>NUCLEOTIDE SEQUENCE [LARGE SCALE GENOMIC DNA]</scope>
    <source>
        <tissue evidence="8">Root</tissue>
    </source>
</reference>
<keyword evidence="3" id="KW-0349">Heme</keyword>
<dbReference type="PANTHER" id="PTHR47946">
    <property type="entry name" value="CYTOCHROME P450 78A7-RELATED"/>
    <property type="match status" value="1"/>
</dbReference>
<dbReference type="InterPro" id="IPR001128">
    <property type="entry name" value="Cyt_P450"/>
</dbReference>
<evidence type="ECO:0000256" key="3">
    <source>
        <dbReference type="ARBA" id="ARBA00022617"/>
    </source>
</evidence>
<sequence length="228" mass="26825">MGFAPYGEYYKNLRRIYATHMFYLRRIVAFGEFWAQVGAQMVKEIIGLVRKYNVVEVRKVLHFGLLSNVMKSIFGRRYVFELKELVTEGYDLLGVFNWSDHFPILDWLDLQGVRKRYGSLVNKVNVVVRKIILEHGVKRVVEGEDKTRFTKSSIDFVDVMLDLKKEKWLRHSDMVVVLWFKPKHFLKDKDMPIMGFDFRLIPFGSRRKVCPGKAIGLATIELWLAMLL</sequence>
<dbReference type="EMBL" id="KN664852">
    <property type="protein sequence ID" value="KHN10098.1"/>
    <property type="molecule type" value="Genomic_DNA"/>
</dbReference>
<evidence type="ECO:0000256" key="7">
    <source>
        <dbReference type="ARBA" id="ARBA00023033"/>
    </source>
</evidence>
<comment type="cofactor">
    <cofactor evidence="1">
        <name>heme</name>
        <dbReference type="ChEBI" id="CHEBI:30413"/>
    </cofactor>
</comment>
<keyword evidence="5 8" id="KW-0560">Oxidoreductase</keyword>
<keyword evidence="7" id="KW-0503">Monooxygenase</keyword>
<dbReference type="GO" id="GO:0005506">
    <property type="term" value="F:iron ion binding"/>
    <property type="evidence" value="ECO:0007669"/>
    <property type="project" value="InterPro"/>
</dbReference>
<keyword evidence="6" id="KW-0408">Iron</keyword>